<dbReference type="GO" id="GO:0046872">
    <property type="term" value="F:metal ion binding"/>
    <property type="evidence" value="ECO:0007669"/>
    <property type="project" value="UniProtKB-KW"/>
</dbReference>
<evidence type="ECO:0000256" key="7">
    <source>
        <dbReference type="ARBA" id="ARBA00022840"/>
    </source>
</evidence>
<comment type="similarity">
    <text evidence="1">In the N-terminal section; belongs to the CRISPR-associated nuclease Cas3-HD family.</text>
</comment>
<keyword evidence="3" id="KW-0479">Metal-binding</keyword>
<evidence type="ECO:0000256" key="6">
    <source>
        <dbReference type="ARBA" id="ARBA00022806"/>
    </source>
</evidence>
<dbReference type="Gene3D" id="1.10.3210.30">
    <property type="match status" value="1"/>
</dbReference>
<dbReference type="InterPro" id="IPR038257">
    <property type="entry name" value="CRISPR-assoc_Cas3_HD_sf"/>
</dbReference>
<dbReference type="InterPro" id="IPR027417">
    <property type="entry name" value="P-loop_NTPase"/>
</dbReference>
<dbReference type="InterPro" id="IPR048823">
    <property type="entry name" value="Cas3_I-F_Cas2"/>
</dbReference>
<keyword evidence="11" id="KW-1185">Reference proteome</keyword>
<dbReference type="InterPro" id="IPR013395">
    <property type="entry name" value="CRISPR-assoc_Cas3_yers"/>
</dbReference>
<dbReference type="SUPFAM" id="SSF52540">
    <property type="entry name" value="P-loop containing nucleoside triphosphate hydrolases"/>
    <property type="match status" value="1"/>
</dbReference>
<dbReference type="InterPro" id="IPR054712">
    <property type="entry name" value="Cas3-like_dom"/>
</dbReference>
<proteinExistence type="inferred from homology"/>
<dbReference type="PROSITE" id="PS51643">
    <property type="entry name" value="HD_CAS3"/>
    <property type="match status" value="1"/>
</dbReference>
<dbReference type="OrthoDB" id="220028at2"/>
<comment type="similarity">
    <text evidence="2">In the central section; belongs to the CRISPR-associated helicase Cas3 family.</text>
</comment>
<feature type="domain" description="HD Cas3-type" evidence="9">
    <location>
        <begin position="102"/>
        <end position="328"/>
    </location>
</feature>
<dbReference type="Pfam" id="PF21802">
    <property type="entry name" value="Cas3-like_C"/>
    <property type="match status" value="1"/>
</dbReference>
<keyword evidence="7" id="KW-0067">ATP-binding</keyword>
<dbReference type="NCBIfam" id="TIGR02562">
    <property type="entry name" value="cas3_yersinia"/>
    <property type="match status" value="1"/>
</dbReference>
<sequence length="1100" mass="125378">MNVLFVSQCSKRALTETRRILDQFAERKGTRTWQTAITLQGLSTLRKMLARTARRNTSVACHWIKAGYRTELLWIVGNLRRFNEVGTVPTNTTRRDVLKSMDENPWHIIEVIVIVSSIAGLFHDFGKTGAMFQKKVCKNARTAEPYRHEWLSVRLFQAFVGKLDDQQWLEKMSAIKEGDTQELLKSLQCDSLDNAADRNNPFKDIAPLAQLVCWLILSHHRMPKWPGNPGDEGAPGLQKIDTWLFRSFNSSWNSDRCLKKEFSIKEMQQLWNFNKGLPFKSSTWCHKASSLALRALNHKDVISDKQNWLQNPFVMHISRMCLMLADHIYSAQMPKEKWQEKKYKVFANTHRDTGNLKQKLDEHLIGVSNYAMIFSKFLPSLGRNLPSISRHRGFKKRSSNAHFRWQDKAYELACSIRNRTFEHGFFGVNMASTGCGKTFANGRIMYGLADENIGCRFNVALGLRTLTLQTGDALRKRLNLHEEDLGVLVGSQAARRLHGMESEEMENNGLSSVGSESSESLLGSDQYLRYEGATDRGPFSRWLQSTPQLHKLVSAPVLVSTIDYLTPATEGDRGGRQIGPMLRLLSSDLVLDEPDDFDISDLPALCRLVNWAGLLGSRVMISSATLPPALIKALFEAYLSGRREYQKGWGEPGKSVDICCGWFDEQNVFHENHGNVESFMNAHESFVEKRISHLKNAPPIRRGRLLPIDSDESAPLKVIEAIAKSLHKAQHKLHEEHGQENPETGKKISFGLVRMANINPLVAVARKIMRMEPKPGFHLHYCIYHGRHPLAVRSSMEKMLDSILDRHHPQSIWENPEIVKIISRYPETHDHIFVVLATAVAEVGRDHDYDWAIVEPSSMRSIIQLAGRIQRHRKIVPQSPNLLILSRNYKGLIDTTGKNPVFEKPGFETVDFGHKFKLCSPDLHDLVTEEEINVITSIPRIFQRSTLSPDGSLIDLEHAHLDAILSGDDTPGKAHASLWWKHNAHWCSELQRRTPFRESAPDIHYMLYFEDEGDKAVFYKFGERGAEEVCEKEFQRVELDLAQAVSLWGNHEPEDILIKLAESFDMDIPDACRQFGGVRLINRNTPWQYHPALGVYVEIE</sequence>
<dbReference type="InterPro" id="IPR006483">
    <property type="entry name" value="CRISPR-assoc_Cas3_HD"/>
</dbReference>
<keyword evidence="5" id="KW-0378">Hydrolase</keyword>
<evidence type="ECO:0000259" key="9">
    <source>
        <dbReference type="PROSITE" id="PS51643"/>
    </source>
</evidence>
<dbReference type="EMBL" id="FWEV01000296">
    <property type="protein sequence ID" value="SLM32019.1"/>
    <property type="molecule type" value="Genomic_DNA"/>
</dbReference>
<name>A0A1W1HHR3_9BACT</name>
<keyword evidence="6" id="KW-0347">Helicase</keyword>
<evidence type="ECO:0000256" key="2">
    <source>
        <dbReference type="ARBA" id="ARBA00009046"/>
    </source>
</evidence>
<keyword evidence="4" id="KW-0547">Nucleotide-binding</keyword>
<protein>
    <recommendedName>
        <fullName evidence="9">HD Cas3-type domain-containing protein</fullName>
    </recommendedName>
</protein>
<evidence type="ECO:0000256" key="3">
    <source>
        <dbReference type="ARBA" id="ARBA00022723"/>
    </source>
</evidence>
<dbReference type="Proteomes" id="UP000191931">
    <property type="component" value="Unassembled WGS sequence"/>
</dbReference>
<dbReference type="GO" id="GO:0016787">
    <property type="term" value="F:hydrolase activity"/>
    <property type="evidence" value="ECO:0007669"/>
    <property type="project" value="UniProtKB-KW"/>
</dbReference>
<dbReference type="RefSeq" id="WP_080801370.1">
    <property type="nucleotide sequence ID" value="NZ_LT828542.1"/>
</dbReference>
<gene>
    <name evidence="10" type="ORF">MTBBW1_530024</name>
</gene>
<organism evidence="10 11">
    <name type="scientific">Desulfamplus magnetovallimortis</name>
    <dbReference type="NCBI Taxonomy" id="1246637"/>
    <lineage>
        <taxon>Bacteria</taxon>
        <taxon>Pseudomonadati</taxon>
        <taxon>Thermodesulfobacteriota</taxon>
        <taxon>Desulfobacteria</taxon>
        <taxon>Desulfobacterales</taxon>
        <taxon>Desulfobacteraceae</taxon>
        <taxon>Desulfamplus</taxon>
    </lineage>
</organism>
<dbReference type="STRING" id="1246637.MTBBW1_530024"/>
<evidence type="ECO:0000256" key="8">
    <source>
        <dbReference type="ARBA" id="ARBA00023118"/>
    </source>
</evidence>
<evidence type="ECO:0000256" key="1">
    <source>
        <dbReference type="ARBA" id="ARBA00006847"/>
    </source>
</evidence>
<dbReference type="InterPro" id="IPR048824">
    <property type="entry name" value="Cas3-like_C"/>
</dbReference>
<dbReference type="GO" id="GO:0051607">
    <property type="term" value="P:defense response to virus"/>
    <property type="evidence" value="ECO:0007669"/>
    <property type="project" value="UniProtKB-KW"/>
</dbReference>
<keyword evidence="8" id="KW-0051">Antiviral defense</keyword>
<dbReference type="GO" id="GO:0004386">
    <property type="term" value="F:helicase activity"/>
    <property type="evidence" value="ECO:0007669"/>
    <property type="project" value="UniProtKB-KW"/>
</dbReference>
<evidence type="ECO:0000313" key="10">
    <source>
        <dbReference type="EMBL" id="SLM32019.1"/>
    </source>
</evidence>
<evidence type="ECO:0000313" key="11">
    <source>
        <dbReference type="Proteomes" id="UP000191931"/>
    </source>
</evidence>
<dbReference type="Pfam" id="PF22590">
    <property type="entry name" value="Cas3-like_C_2"/>
    <property type="match status" value="1"/>
</dbReference>
<accession>A0A1W1HHR3</accession>
<dbReference type="AlphaFoldDB" id="A0A1W1HHR3"/>
<evidence type="ECO:0000256" key="4">
    <source>
        <dbReference type="ARBA" id="ARBA00022741"/>
    </source>
</evidence>
<dbReference type="Pfam" id="PF21384">
    <property type="entry name" value="Cas3_I-F_Cas2"/>
    <property type="match status" value="1"/>
</dbReference>
<reference evidence="10 11" key="1">
    <citation type="submission" date="2017-03" db="EMBL/GenBank/DDBJ databases">
        <authorList>
            <person name="Afonso C.L."/>
            <person name="Miller P.J."/>
            <person name="Scott M.A."/>
            <person name="Spackman E."/>
            <person name="Goraichik I."/>
            <person name="Dimitrov K.M."/>
            <person name="Suarez D.L."/>
            <person name="Swayne D.E."/>
        </authorList>
    </citation>
    <scope>NUCLEOTIDE SEQUENCE [LARGE SCALE GENOMIC DNA]</scope>
    <source>
        <strain evidence="10">PRJEB14757</strain>
    </source>
</reference>
<evidence type="ECO:0000256" key="5">
    <source>
        <dbReference type="ARBA" id="ARBA00022801"/>
    </source>
</evidence>
<dbReference type="GO" id="GO:0005524">
    <property type="term" value="F:ATP binding"/>
    <property type="evidence" value="ECO:0007669"/>
    <property type="project" value="UniProtKB-KW"/>
</dbReference>